<sequence>MAYQISCRRALIRLKGVLNLLEITHFIQGIRLPFQIFPHNFQFRFTGLLKIQSNFLTASIPFEPTSPSSTDEHSGSKHLIQLESIKRSHDKISSFPRDFTGNLSSIPFPLGFRPGSILGSKDGS</sequence>
<gene>
    <name evidence="1" type="ORF">ATY40_BA7503654</name>
</gene>
<name>A0A1B2JF23_PICPA</name>
<dbReference type="EMBL" id="CP014586">
    <property type="protein sequence ID" value="ANZ76674.1"/>
    <property type="molecule type" value="Genomic_DNA"/>
</dbReference>
<protein>
    <submittedName>
        <fullName evidence="1">BA75_03654T0</fullName>
    </submittedName>
</protein>
<organism evidence="1 2">
    <name type="scientific">Komagataella pastoris</name>
    <name type="common">Yeast</name>
    <name type="synonym">Pichia pastoris</name>
    <dbReference type="NCBI Taxonomy" id="4922"/>
    <lineage>
        <taxon>Eukaryota</taxon>
        <taxon>Fungi</taxon>
        <taxon>Dikarya</taxon>
        <taxon>Ascomycota</taxon>
        <taxon>Saccharomycotina</taxon>
        <taxon>Pichiomycetes</taxon>
        <taxon>Pichiales</taxon>
        <taxon>Pichiaceae</taxon>
        <taxon>Komagataella</taxon>
    </lineage>
</organism>
<dbReference type="AlphaFoldDB" id="A0A1B2JF23"/>
<evidence type="ECO:0000313" key="2">
    <source>
        <dbReference type="Proteomes" id="UP000094565"/>
    </source>
</evidence>
<proteinExistence type="predicted"/>
<reference evidence="1 2" key="1">
    <citation type="submission" date="2016-02" db="EMBL/GenBank/DDBJ databases">
        <title>Comparative genomic and transcriptomic foundation for Pichia pastoris.</title>
        <authorList>
            <person name="Love K.R."/>
            <person name="Shah K.A."/>
            <person name="Whittaker C.A."/>
            <person name="Wu J."/>
            <person name="Bartlett M.C."/>
            <person name="Ma D."/>
            <person name="Leeson R.L."/>
            <person name="Priest M."/>
            <person name="Young S.K."/>
            <person name="Love J.C."/>
        </authorList>
    </citation>
    <scope>NUCLEOTIDE SEQUENCE [LARGE SCALE GENOMIC DNA]</scope>
    <source>
        <strain evidence="1 2">ATCC 28485</strain>
    </source>
</reference>
<keyword evidence="2" id="KW-1185">Reference proteome</keyword>
<accession>A0A1B2JF23</accession>
<evidence type="ECO:0000313" key="1">
    <source>
        <dbReference type="EMBL" id="ANZ76674.1"/>
    </source>
</evidence>
<dbReference type="Proteomes" id="UP000094565">
    <property type="component" value="Chromosome 3"/>
</dbReference>